<dbReference type="AlphaFoldDB" id="A0A0D2UBN0"/>
<dbReference type="Proteomes" id="UP000008743">
    <property type="component" value="Unassembled WGS sequence"/>
</dbReference>
<evidence type="ECO:0000256" key="2">
    <source>
        <dbReference type="ARBA" id="ARBA00022786"/>
    </source>
</evidence>
<keyword evidence="2 4" id="KW-0833">Ubl conjugation pathway</keyword>
<dbReference type="SUPFAM" id="SSF54495">
    <property type="entry name" value="UBC-like"/>
    <property type="match status" value="1"/>
</dbReference>
<dbReference type="PROSITE" id="PS00183">
    <property type="entry name" value="UBC_1"/>
    <property type="match status" value="1"/>
</dbReference>
<keyword evidence="4" id="KW-0067">ATP-binding</keyword>
<evidence type="ECO:0000313" key="7">
    <source>
        <dbReference type="Proteomes" id="UP000008743"/>
    </source>
</evidence>
<keyword evidence="7" id="KW-1185">Reference proteome</keyword>
<dbReference type="GO" id="GO:0016740">
    <property type="term" value="F:transferase activity"/>
    <property type="evidence" value="ECO:0007669"/>
    <property type="project" value="UniProtKB-KW"/>
</dbReference>
<name>A0A0D2UBN0_CAPO3</name>
<evidence type="ECO:0000313" key="6">
    <source>
        <dbReference type="EMBL" id="KJE92441.1"/>
    </source>
</evidence>
<feature type="domain" description="UBC core" evidence="5">
    <location>
        <begin position="9"/>
        <end position="156"/>
    </location>
</feature>
<dbReference type="PANTHER" id="PTHR24067">
    <property type="entry name" value="UBIQUITIN-CONJUGATING ENZYME E2"/>
    <property type="match status" value="1"/>
</dbReference>
<dbReference type="PROSITE" id="PS50127">
    <property type="entry name" value="UBC_2"/>
    <property type="match status" value="1"/>
</dbReference>
<comment type="similarity">
    <text evidence="4">Belongs to the ubiquitin-conjugating enzyme family.</text>
</comment>
<dbReference type="RefSeq" id="XP_004364257.1">
    <property type="nucleotide sequence ID" value="XM_004364200.2"/>
</dbReference>
<organism evidence="6 7">
    <name type="scientific">Capsaspora owczarzaki (strain ATCC 30864)</name>
    <dbReference type="NCBI Taxonomy" id="595528"/>
    <lineage>
        <taxon>Eukaryota</taxon>
        <taxon>Filasterea</taxon>
        <taxon>Capsaspora</taxon>
    </lineage>
</organism>
<dbReference type="SMART" id="SM00212">
    <property type="entry name" value="UBCc"/>
    <property type="match status" value="1"/>
</dbReference>
<keyword evidence="4" id="KW-0547">Nucleotide-binding</keyword>
<dbReference type="Gene3D" id="3.10.110.10">
    <property type="entry name" value="Ubiquitin Conjugating Enzyme"/>
    <property type="match status" value="1"/>
</dbReference>
<dbReference type="InterPro" id="IPR000608">
    <property type="entry name" value="UBC"/>
</dbReference>
<reference evidence="7" key="1">
    <citation type="submission" date="2011-02" db="EMBL/GenBank/DDBJ databases">
        <title>The Genome Sequence of Capsaspora owczarzaki ATCC 30864.</title>
        <authorList>
            <person name="Russ C."/>
            <person name="Cuomo C."/>
            <person name="Burger G."/>
            <person name="Gray M.W."/>
            <person name="Holland P.W.H."/>
            <person name="King N."/>
            <person name="Lang F.B.F."/>
            <person name="Roger A.J."/>
            <person name="Ruiz-Trillo I."/>
            <person name="Young S.K."/>
            <person name="Zeng Q."/>
            <person name="Gargeya S."/>
            <person name="Alvarado L."/>
            <person name="Berlin A."/>
            <person name="Chapman S.B."/>
            <person name="Chen Z."/>
            <person name="Freedman E."/>
            <person name="Gellesch M."/>
            <person name="Goldberg J."/>
            <person name="Griggs A."/>
            <person name="Gujja S."/>
            <person name="Heilman E."/>
            <person name="Heiman D."/>
            <person name="Howarth C."/>
            <person name="Mehta T."/>
            <person name="Neiman D."/>
            <person name="Pearson M."/>
            <person name="Roberts A."/>
            <person name="Saif S."/>
            <person name="Shea T."/>
            <person name="Shenoy N."/>
            <person name="Sisk P."/>
            <person name="Stolte C."/>
            <person name="Sykes S."/>
            <person name="White J."/>
            <person name="Yandava C."/>
            <person name="Haas B."/>
            <person name="Nusbaum C."/>
            <person name="Birren B."/>
        </authorList>
    </citation>
    <scope>NUCLEOTIDE SEQUENCE</scope>
    <source>
        <strain evidence="7">ATCC 30864</strain>
    </source>
</reference>
<dbReference type="InParanoid" id="A0A0D2UBN0"/>
<dbReference type="InterPro" id="IPR050113">
    <property type="entry name" value="Ub_conjugating_enzyme"/>
</dbReference>
<feature type="active site" description="Glycyl thioester intermediate" evidence="3">
    <location>
        <position position="94"/>
    </location>
</feature>
<protein>
    <submittedName>
        <fullName evidence="6">Ubiquitin-conjugating enzyme family protein</fullName>
    </submittedName>
</protein>
<dbReference type="InterPro" id="IPR023313">
    <property type="entry name" value="UBQ-conjugating_AS"/>
</dbReference>
<dbReference type="FunFam" id="3.10.110.10:FF:000090">
    <property type="entry name" value="Ubiquitin-conjugating enzyme E2-17 kDa"/>
    <property type="match status" value="1"/>
</dbReference>
<keyword evidence="1" id="KW-0808">Transferase</keyword>
<dbReference type="STRING" id="595528.A0A0D2UBN0"/>
<proteinExistence type="inferred from homology"/>
<dbReference type="PhylomeDB" id="A0A0D2UBN0"/>
<dbReference type="InterPro" id="IPR016135">
    <property type="entry name" value="UBQ-conjugating_enzyme/RWD"/>
</dbReference>
<gene>
    <name evidence="6" type="ORF">CAOG_003418</name>
</gene>
<dbReference type="EMBL" id="KE346363">
    <property type="protein sequence ID" value="KJE92441.1"/>
    <property type="molecule type" value="Genomic_DNA"/>
</dbReference>
<dbReference type="GO" id="GO:0005524">
    <property type="term" value="F:ATP binding"/>
    <property type="evidence" value="ECO:0007669"/>
    <property type="project" value="UniProtKB-UniRule"/>
</dbReference>
<accession>A0A0D2UBN0</accession>
<dbReference type="eggNOG" id="KOG0419">
    <property type="taxonomic scope" value="Eukaryota"/>
</dbReference>
<dbReference type="OrthoDB" id="9984419at2759"/>
<dbReference type="OMA" id="MMYCHAI"/>
<sequence length="156" mass="17107">MAGTMGASAAVLRLLSDYKHVQADPPEGCSAAPVSEDNLFQWNAAVSGPEGTPWEGGIYNMHLAFSDNYPTKPPKIRFVSEMFHPNIYSDGSICLDIIQDKWSPIYTISSILTSIQSLLADPNINSPANPDAASLYSKDIKAYKRRVRQCAERSIN</sequence>
<evidence type="ECO:0000256" key="4">
    <source>
        <dbReference type="RuleBase" id="RU362109"/>
    </source>
</evidence>
<evidence type="ECO:0000256" key="3">
    <source>
        <dbReference type="PROSITE-ProRule" id="PRU10133"/>
    </source>
</evidence>
<dbReference type="Pfam" id="PF00179">
    <property type="entry name" value="UQ_con"/>
    <property type="match status" value="1"/>
</dbReference>
<evidence type="ECO:0000256" key="1">
    <source>
        <dbReference type="ARBA" id="ARBA00022679"/>
    </source>
</evidence>
<evidence type="ECO:0000259" key="5">
    <source>
        <dbReference type="PROSITE" id="PS50127"/>
    </source>
</evidence>
<dbReference type="CDD" id="cd23790">
    <property type="entry name" value="UBCc_UBE2A_2B"/>
    <property type="match status" value="1"/>
</dbReference>